<evidence type="ECO:0000313" key="3">
    <source>
        <dbReference type="EMBL" id="KAF2077923.1"/>
    </source>
</evidence>
<dbReference type="SUPFAM" id="SSF54593">
    <property type="entry name" value="Glyoxalase/Bleomycin resistance protein/Dihydroxybiphenyl dioxygenase"/>
    <property type="match status" value="1"/>
</dbReference>
<dbReference type="InterPro" id="IPR037523">
    <property type="entry name" value="VOC_core"/>
</dbReference>
<comment type="caution">
    <text evidence="3">The sequence shown here is derived from an EMBL/GenBank/DDBJ whole genome shotgun (WGS) entry which is preliminary data.</text>
</comment>
<sequence length="136" mass="15248">MKITRLDHLVITTKDISKSLYFYTNILGMELDENLFNEKKRYAVKFGNSKINIHVRAGEFQPAAKNPTIGSGDLCFIVDGDINNIKKEVESKGITIEEGVVKRTGALGPIDSIYLRDPDENLIEISTYNIDVAIKD</sequence>
<feature type="domain" description="VOC" evidence="2">
    <location>
        <begin position="5"/>
        <end position="128"/>
    </location>
</feature>
<gene>
    <name evidence="3" type="ORF">CYY_000801</name>
</gene>
<dbReference type="PANTHER" id="PTHR21366:SF14">
    <property type="entry name" value="GLYOXALASE DOMAIN-CONTAINING PROTEIN 5"/>
    <property type="match status" value="1"/>
</dbReference>
<dbReference type="PANTHER" id="PTHR21366">
    <property type="entry name" value="GLYOXALASE FAMILY PROTEIN"/>
    <property type="match status" value="1"/>
</dbReference>
<comment type="similarity">
    <text evidence="1">Belongs to the glyoxalase I family.</text>
</comment>
<dbReference type="Proteomes" id="UP000695562">
    <property type="component" value="Unassembled WGS sequence"/>
</dbReference>
<dbReference type="InterPro" id="IPR004360">
    <property type="entry name" value="Glyas_Fos-R_dOase_dom"/>
</dbReference>
<evidence type="ECO:0000313" key="4">
    <source>
        <dbReference type="Proteomes" id="UP000695562"/>
    </source>
</evidence>
<dbReference type="InterPro" id="IPR029068">
    <property type="entry name" value="Glyas_Bleomycin-R_OHBP_Dase"/>
</dbReference>
<reference evidence="3" key="1">
    <citation type="submission" date="2020-01" db="EMBL/GenBank/DDBJ databases">
        <title>Development of genomics and gene disruption for Polysphondylium violaceum indicates a role for the polyketide synthase stlB in stalk morphogenesis.</title>
        <authorList>
            <person name="Narita B."/>
            <person name="Kawabe Y."/>
            <person name="Kin K."/>
            <person name="Saito T."/>
            <person name="Gibbs R."/>
            <person name="Kuspa A."/>
            <person name="Muzny D."/>
            <person name="Queller D."/>
            <person name="Richards S."/>
            <person name="Strassman J."/>
            <person name="Sucgang R."/>
            <person name="Worley K."/>
            <person name="Schaap P."/>
        </authorList>
    </citation>
    <scope>NUCLEOTIDE SEQUENCE</scope>
    <source>
        <strain evidence="3">QSvi11</strain>
    </source>
</reference>
<proteinExistence type="inferred from homology"/>
<evidence type="ECO:0000259" key="2">
    <source>
        <dbReference type="PROSITE" id="PS51819"/>
    </source>
</evidence>
<dbReference type="InterPro" id="IPR050383">
    <property type="entry name" value="GlyoxalaseI/FosfomycinResist"/>
</dbReference>
<dbReference type="Gene3D" id="3.10.180.10">
    <property type="entry name" value="2,3-Dihydroxybiphenyl 1,2-Dioxygenase, domain 1"/>
    <property type="match status" value="1"/>
</dbReference>
<dbReference type="OrthoDB" id="5371818at2759"/>
<evidence type="ECO:0000256" key="1">
    <source>
        <dbReference type="ARBA" id="ARBA00010363"/>
    </source>
</evidence>
<dbReference type="Pfam" id="PF00903">
    <property type="entry name" value="Glyoxalase"/>
    <property type="match status" value="1"/>
</dbReference>
<accession>A0A8J4V595</accession>
<dbReference type="PROSITE" id="PS51819">
    <property type="entry name" value="VOC"/>
    <property type="match status" value="1"/>
</dbReference>
<protein>
    <recommendedName>
        <fullName evidence="2">VOC domain-containing protein</fullName>
    </recommendedName>
</protein>
<dbReference type="AlphaFoldDB" id="A0A8J4V595"/>
<dbReference type="EMBL" id="AJWJ01000016">
    <property type="protein sequence ID" value="KAF2077923.1"/>
    <property type="molecule type" value="Genomic_DNA"/>
</dbReference>
<keyword evidence="4" id="KW-1185">Reference proteome</keyword>
<dbReference type="CDD" id="cd07253">
    <property type="entry name" value="GLOD5"/>
    <property type="match status" value="1"/>
</dbReference>
<organism evidence="3 4">
    <name type="scientific">Polysphondylium violaceum</name>
    <dbReference type="NCBI Taxonomy" id="133409"/>
    <lineage>
        <taxon>Eukaryota</taxon>
        <taxon>Amoebozoa</taxon>
        <taxon>Evosea</taxon>
        <taxon>Eumycetozoa</taxon>
        <taxon>Dictyostelia</taxon>
        <taxon>Dictyosteliales</taxon>
        <taxon>Dictyosteliaceae</taxon>
        <taxon>Polysphondylium</taxon>
    </lineage>
</organism>
<name>A0A8J4V595_9MYCE</name>